<proteinExistence type="predicted"/>
<organism evidence="1 2">
    <name type="scientific">Brassica cretica</name>
    <name type="common">Mustard</name>
    <dbReference type="NCBI Taxonomy" id="69181"/>
    <lineage>
        <taxon>Eukaryota</taxon>
        <taxon>Viridiplantae</taxon>
        <taxon>Streptophyta</taxon>
        <taxon>Embryophyta</taxon>
        <taxon>Tracheophyta</taxon>
        <taxon>Spermatophyta</taxon>
        <taxon>Magnoliopsida</taxon>
        <taxon>eudicotyledons</taxon>
        <taxon>Gunneridae</taxon>
        <taxon>Pentapetalae</taxon>
        <taxon>rosids</taxon>
        <taxon>malvids</taxon>
        <taxon>Brassicales</taxon>
        <taxon>Brassicaceae</taxon>
        <taxon>Brassiceae</taxon>
        <taxon>Brassica</taxon>
    </lineage>
</organism>
<dbReference type="Proteomes" id="UP000712600">
    <property type="component" value="Unassembled WGS sequence"/>
</dbReference>
<comment type="caution">
    <text evidence="1">The sequence shown here is derived from an EMBL/GenBank/DDBJ whole genome shotgun (WGS) entry which is preliminary data.</text>
</comment>
<dbReference type="AlphaFoldDB" id="A0A8S9PIU3"/>
<protein>
    <submittedName>
        <fullName evidence="1">Uncharacterized protein</fullName>
    </submittedName>
</protein>
<dbReference type="EMBL" id="QGKX02001347">
    <property type="protein sequence ID" value="KAF3521925.1"/>
    <property type="molecule type" value="Genomic_DNA"/>
</dbReference>
<accession>A0A8S9PIU3</accession>
<reference evidence="1" key="1">
    <citation type="submission" date="2019-12" db="EMBL/GenBank/DDBJ databases">
        <title>Genome sequencing and annotation of Brassica cretica.</title>
        <authorList>
            <person name="Studholme D.J."/>
            <person name="Sarris P."/>
        </authorList>
    </citation>
    <scope>NUCLEOTIDE SEQUENCE</scope>
    <source>
        <strain evidence="1">PFS-109/04</strain>
        <tissue evidence="1">Leaf</tissue>
    </source>
</reference>
<evidence type="ECO:0000313" key="1">
    <source>
        <dbReference type="EMBL" id="KAF3521925.1"/>
    </source>
</evidence>
<name>A0A8S9PIU3_BRACR</name>
<evidence type="ECO:0000313" key="2">
    <source>
        <dbReference type="Proteomes" id="UP000712600"/>
    </source>
</evidence>
<sequence>MGQDLRRLSIKALGVFRSVQKYPNELGDGAEIGSSIGTDGTDGTYELRAINHWRYLDGLCKNRARYVQAVRTIDCTSPGNDQKLCKLREMVQTSIRQSYPLIWTFMDKGKRV</sequence>
<gene>
    <name evidence="1" type="ORF">F2Q69_00049507</name>
</gene>